<evidence type="ECO:0000313" key="3">
    <source>
        <dbReference type="Proteomes" id="UP001644719"/>
    </source>
</evidence>
<keyword evidence="3" id="KW-1185">Reference proteome</keyword>
<feature type="signal peptide" evidence="1">
    <location>
        <begin position="1"/>
        <end position="28"/>
    </location>
</feature>
<accession>A0ABX2HC41</accession>
<feature type="chain" id="PRO_5045657843" evidence="1">
    <location>
        <begin position="29"/>
        <end position="194"/>
    </location>
</feature>
<sequence>MMNKMIKKISSVALAAAMTLSTGVAAQAATLKVYFREWTQGESDNTYLGKPTLTTYGTEPVLEVSGIEADMTYKEALDEAVANYNGKYVLGWNEKNDQYLDYIVISGKKVGIKGENTNPKYDSNKNMISATWVGSSWMWYPGSDIELENTSSYPKTTLGETYVPVKTANNDKEIVSMVLSYDTTHFFWTNEGNN</sequence>
<gene>
    <name evidence="2" type="ORF">G5B17_15325</name>
</gene>
<dbReference type="RefSeq" id="WP_148462979.1">
    <property type="nucleotide sequence ID" value="NZ_JAAITS010000049.1"/>
</dbReference>
<reference evidence="2 3" key="1">
    <citation type="journal article" date="2020" name="Cell Host Microbe">
        <title>Functional and Genomic Variation between Human-Derived Isolates of Lachnospiraceae Reveals Inter- and Intra-Species Diversity.</title>
        <authorList>
            <person name="Sorbara M.T."/>
            <person name="Littmann E.R."/>
            <person name="Fontana E."/>
            <person name="Moody T.U."/>
            <person name="Kohout C.E."/>
            <person name="Gjonbalaj M."/>
            <person name="Eaton V."/>
            <person name="Seok R."/>
            <person name="Leiner I.M."/>
            <person name="Pamer E.G."/>
        </authorList>
    </citation>
    <scope>NUCLEOTIDE SEQUENCE [LARGE SCALE GENOMIC DNA]</scope>
    <source>
        <strain evidence="2 3">MSK.17.74</strain>
    </source>
</reference>
<protein>
    <submittedName>
        <fullName evidence="2">Uncharacterized protein</fullName>
    </submittedName>
</protein>
<dbReference type="Proteomes" id="UP001644719">
    <property type="component" value="Unassembled WGS sequence"/>
</dbReference>
<organism evidence="2 3">
    <name type="scientific">Blautia faecis</name>
    <dbReference type="NCBI Taxonomy" id="871665"/>
    <lineage>
        <taxon>Bacteria</taxon>
        <taxon>Bacillati</taxon>
        <taxon>Bacillota</taxon>
        <taxon>Clostridia</taxon>
        <taxon>Lachnospirales</taxon>
        <taxon>Lachnospiraceae</taxon>
        <taxon>Blautia</taxon>
    </lineage>
</organism>
<keyword evidence="1" id="KW-0732">Signal</keyword>
<dbReference type="EMBL" id="JAAITS010000049">
    <property type="protein sequence ID" value="NSG86745.1"/>
    <property type="molecule type" value="Genomic_DNA"/>
</dbReference>
<evidence type="ECO:0000313" key="2">
    <source>
        <dbReference type="EMBL" id="NSG86745.1"/>
    </source>
</evidence>
<name>A0ABX2HC41_9FIRM</name>
<evidence type="ECO:0000256" key="1">
    <source>
        <dbReference type="SAM" id="SignalP"/>
    </source>
</evidence>
<comment type="caution">
    <text evidence="2">The sequence shown here is derived from an EMBL/GenBank/DDBJ whole genome shotgun (WGS) entry which is preliminary data.</text>
</comment>
<proteinExistence type="predicted"/>